<feature type="domain" description="Peptidase S9 prolyl oligopeptidase catalytic" evidence="3">
    <location>
        <begin position="653"/>
        <end position="822"/>
    </location>
</feature>
<reference evidence="5" key="1">
    <citation type="submission" date="2016-10" db="EMBL/GenBank/DDBJ databases">
        <authorList>
            <person name="Varghese N."/>
            <person name="Submissions S."/>
        </authorList>
    </citation>
    <scope>NUCLEOTIDE SEQUENCE [LARGE SCALE GENOMIC DNA]</scope>
    <source>
        <strain evidence="5">DSM 17072</strain>
    </source>
</reference>
<feature type="transmembrane region" description="Helical" evidence="2">
    <location>
        <begin position="12"/>
        <end position="31"/>
    </location>
</feature>
<keyword evidence="2" id="KW-0472">Membrane</keyword>
<dbReference type="STRING" id="311333.SAMN05421664_3029"/>
<accession>A0A1H1FG68</accession>
<gene>
    <name evidence="4" type="ORF">SAMN05421664_3029</name>
</gene>
<dbReference type="InterPro" id="IPR029058">
    <property type="entry name" value="AB_hydrolase_fold"/>
</dbReference>
<dbReference type="Pfam" id="PF00326">
    <property type="entry name" value="Peptidase_S9"/>
    <property type="match status" value="1"/>
</dbReference>
<evidence type="ECO:0000313" key="4">
    <source>
        <dbReference type="EMBL" id="SDQ99476.1"/>
    </source>
</evidence>
<organism evidence="4 5">
    <name type="scientific">Chryseobacterium soldanellicola</name>
    <dbReference type="NCBI Taxonomy" id="311333"/>
    <lineage>
        <taxon>Bacteria</taxon>
        <taxon>Pseudomonadati</taxon>
        <taxon>Bacteroidota</taxon>
        <taxon>Flavobacteriia</taxon>
        <taxon>Flavobacteriales</taxon>
        <taxon>Weeksellaceae</taxon>
        <taxon>Chryseobacterium group</taxon>
        <taxon>Chryseobacterium</taxon>
    </lineage>
</organism>
<dbReference type="Gene3D" id="3.40.50.1820">
    <property type="entry name" value="alpha/beta hydrolase"/>
    <property type="match status" value="1"/>
</dbReference>
<dbReference type="GO" id="GO:0006508">
    <property type="term" value="P:proteolysis"/>
    <property type="evidence" value="ECO:0007669"/>
    <property type="project" value="InterPro"/>
</dbReference>
<dbReference type="SUPFAM" id="SSF53474">
    <property type="entry name" value="alpha/beta-Hydrolases"/>
    <property type="match status" value="1"/>
</dbReference>
<evidence type="ECO:0000259" key="3">
    <source>
        <dbReference type="Pfam" id="PF00326"/>
    </source>
</evidence>
<dbReference type="Proteomes" id="UP000199627">
    <property type="component" value="Unassembled WGS sequence"/>
</dbReference>
<keyword evidence="2" id="KW-1133">Transmembrane helix</keyword>
<dbReference type="InterPro" id="IPR001375">
    <property type="entry name" value="Peptidase_S9_cat"/>
</dbReference>
<dbReference type="PANTHER" id="PTHR42776:SF27">
    <property type="entry name" value="DIPEPTIDYL PEPTIDASE FAMILY MEMBER 6"/>
    <property type="match status" value="1"/>
</dbReference>
<proteinExistence type="predicted"/>
<keyword evidence="2" id="KW-0812">Transmembrane</keyword>
<evidence type="ECO:0000256" key="1">
    <source>
        <dbReference type="ARBA" id="ARBA00022801"/>
    </source>
</evidence>
<protein>
    <submittedName>
        <fullName evidence="4">Prolyl oligopeptidase family protein</fullName>
    </submittedName>
</protein>
<keyword evidence="1" id="KW-0378">Hydrolase</keyword>
<evidence type="ECO:0000313" key="5">
    <source>
        <dbReference type="Proteomes" id="UP000199627"/>
    </source>
</evidence>
<name>A0A1H1FG68_9FLAO</name>
<evidence type="ECO:0000256" key="2">
    <source>
        <dbReference type="SAM" id="Phobius"/>
    </source>
</evidence>
<dbReference type="GO" id="GO:0004252">
    <property type="term" value="F:serine-type endopeptidase activity"/>
    <property type="evidence" value="ECO:0007669"/>
    <property type="project" value="TreeGrafter"/>
</dbReference>
<dbReference type="PANTHER" id="PTHR42776">
    <property type="entry name" value="SERINE PEPTIDASE S9 FAMILY MEMBER"/>
    <property type="match status" value="1"/>
</dbReference>
<dbReference type="EMBL" id="FNKL01000004">
    <property type="protein sequence ID" value="SDQ99476.1"/>
    <property type="molecule type" value="Genomic_DNA"/>
</dbReference>
<dbReference type="AlphaFoldDB" id="A0A1H1FG68"/>
<sequence length="838" mass="97333">MNCLTEVYDRYLIRLSIVVVFLFFISALISVRVKGQDYQKLERLVDETEEVKMVSSSDNGRWLGYYSDTGDGKKRKMIIQNTANPKQVIERSDINRWMFVKDHVGVISSNRMEYIDLRSGRSTVYLNVKTIDYDEKHNVLLVHYNKEEQNKLELYTPDGNLLQTLDRVSFFSFNGSRLIVRRKLEQLNEVWVMKGRGLIKLYSTADELKNVFPSGMKEGGFVINTRKEGKFSRIYITEDLREYAFKDDRYVDYEDMSVITSRADDRLILKLTRLVPKEKGLVDVWYGTDFNLSKNVRATRKAVQIDWNPLKGEQTLLTHPDYFGETALGNALYLKYAVDKYQVDVMDKAAGNGSDRLYLWNSVTDVYTFVADVQKKVVISPSGQYLLIEHSDGWKLFDTQSLRLEELDISAIATPYFTSSHEALWTDGGKVYRMDLRSNLKTDLYQFKDSFVELLNFERISTELQYPREFRYIDIKQGLLLKISNPMTNTQSYGWFKDNKMTVIIPPTKDHITEFAKIKYTDDFYWIQENYNQLPAVKIKRSNEKSKTLYVSNLAIKQSERAEVKKICYKGADGEQITGTLYMPLNYDRSKKYPVVVHIYEKQEYLTNRFLRPSFANGTGLNIALLIEQDFVVLLPDISYSDKGPGISALESVNNALDELQKIENVDMDRIGLMGQSFGGYETNFIATQSKRFAAYISGASVSDIIRTYYAFNENFNAPDYYRYEGGQNNFKYTVAENPEKYIRNNPIMYAQNINAPMLLWAGKEDGNVSPEGIRSLYIALRKYRKPVVALFYEKERHSLSTSEAQKDLTLRVLDWFSYFLKDQRDILWVKKQMKGAE</sequence>
<keyword evidence="5" id="KW-1185">Reference proteome</keyword>